<sequence length="50" mass="6341">MPQMAPLSWSILYLLFLMIFLMINMINYYNKNYMLKNKNFKKNKFINWKW</sequence>
<keyword evidence="11 13" id="KW-0472">Membrane</keyword>
<evidence type="ECO:0000256" key="6">
    <source>
        <dbReference type="ARBA" id="ARBA00022692"/>
    </source>
</evidence>
<keyword evidence="6 12" id="KW-0812">Transmembrane</keyword>
<comment type="similarity">
    <text evidence="2 12">Belongs to the ATPase protein 8 family.</text>
</comment>
<keyword evidence="10 12" id="KW-0496">Mitochondrion</keyword>
<keyword evidence="5 12" id="KW-0138">CF(0)</keyword>
<dbReference type="GO" id="GO:0015986">
    <property type="term" value="P:proton motive force-driven ATP synthesis"/>
    <property type="evidence" value="ECO:0007669"/>
    <property type="project" value="InterPro"/>
</dbReference>
<keyword evidence="8 13" id="KW-1133">Transmembrane helix</keyword>
<dbReference type="AlphaFoldDB" id="A0A343C503"/>
<evidence type="ECO:0000256" key="11">
    <source>
        <dbReference type="ARBA" id="ARBA00023136"/>
    </source>
</evidence>
<dbReference type="GO" id="GO:0015078">
    <property type="term" value="F:proton transmembrane transporter activity"/>
    <property type="evidence" value="ECO:0007669"/>
    <property type="project" value="InterPro"/>
</dbReference>
<evidence type="ECO:0000256" key="8">
    <source>
        <dbReference type="ARBA" id="ARBA00022989"/>
    </source>
</evidence>
<proteinExistence type="inferred from homology"/>
<evidence type="ECO:0000256" key="9">
    <source>
        <dbReference type="ARBA" id="ARBA00023065"/>
    </source>
</evidence>
<evidence type="ECO:0000256" key="1">
    <source>
        <dbReference type="ARBA" id="ARBA00004304"/>
    </source>
</evidence>
<evidence type="ECO:0000313" key="14">
    <source>
        <dbReference type="EMBL" id="ARH55109.1"/>
    </source>
</evidence>
<accession>A0A343C503</accession>
<name>A0A343C503_9COLE</name>
<organism evidence="14">
    <name type="scientific">Niptus hololeucus</name>
    <dbReference type="NCBI Taxonomy" id="1588567"/>
    <lineage>
        <taxon>Eukaryota</taxon>
        <taxon>Metazoa</taxon>
        <taxon>Ecdysozoa</taxon>
        <taxon>Arthropoda</taxon>
        <taxon>Hexapoda</taxon>
        <taxon>Insecta</taxon>
        <taxon>Pterygota</taxon>
        <taxon>Neoptera</taxon>
        <taxon>Endopterygota</taxon>
        <taxon>Coleoptera</taxon>
        <taxon>Polyphaga</taxon>
        <taxon>Bostrichiformia</taxon>
        <taxon>Ptinidae</taxon>
        <taxon>Ptininae</taxon>
        <taxon>Niptus</taxon>
    </lineage>
</organism>
<evidence type="ECO:0000256" key="10">
    <source>
        <dbReference type="ARBA" id="ARBA00023128"/>
    </source>
</evidence>
<comment type="subcellular location">
    <subcellularLocation>
        <location evidence="1 12">Mitochondrion membrane</location>
        <topology evidence="1 12">Single-pass membrane protein</topology>
    </subcellularLocation>
</comment>
<evidence type="ECO:0000256" key="12">
    <source>
        <dbReference type="RuleBase" id="RU003661"/>
    </source>
</evidence>
<evidence type="ECO:0000256" key="3">
    <source>
        <dbReference type="ARBA" id="ARBA00011291"/>
    </source>
</evidence>
<gene>
    <name evidence="14" type="primary">atp8</name>
</gene>
<dbReference type="GO" id="GO:0045259">
    <property type="term" value="C:proton-transporting ATP synthase complex"/>
    <property type="evidence" value="ECO:0007669"/>
    <property type="project" value="UniProtKB-KW"/>
</dbReference>
<dbReference type="EMBL" id="KX087321">
    <property type="protein sequence ID" value="ARH55109.1"/>
    <property type="molecule type" value="Genomic_DNA"/>
</dbReference>
<keyword evidence="7 12" id="KW-0375">Hydrogen ion transport</keyword>
<evidence type="ECO:0000256" key="4">
    <source>
        <dbReference type="ARBA" id="ARBA00022448"/>
    </source>
</evidence>
<keyword evidence="9 12" id="KW-0406">Ion transport</keyword>
<comment type="subunit">
    <text evidence="3">F-type ATPases have 2 components, CF(1) - the catalytic core - and CF(0) - the membrane proton channel.</text>
</comment>
<geneLocation type="mitochondrion" evidence="14"/>
<feature type="transmembrane region" description="Helical" evidence="13">
    <location>
        <begin position="6"/>
        <end position="29"/>
    </location>
</feature>
<protein>
    <recommendedName>
        <fullName evidence="12">ATP synthase complex subunit 8</fullName>
    </recommendedName>
</protein>
<evidence type="ECO:0000256" key="5">
    <source>
        <dbReference type="ARBA" id="ARBA00022547"/>
    </source>
</evidence>
<dbReference type="Pfam" id="PF00895">
    <property type="entry name" value="ATP-synt_8"/>
    <property type="match status" value="1"/>
</dbReference>
<evidence type="ECO:0000256" key="2">
    <source>
        <dbReference type="ARBA" id="ARBA00008892"/>
    </source>
</evidence>
<keyword evidence="4 12" id="KW-0813">Transport</keyword>
<dbReference type="GO" id="GO:0031966">
    <property type="term" value="C:mitochondrial membrane"/>
    <property type="evidence" value="ECO:0007669"/>
    <property type="project" value="UniProtKB-SubCell"/>
</dbReference>
<evidence type="ECO:0000256" key="13">
    <source>
        <dbReference type="SAM" id="Phobius"/>
    </source>
</evidence>
<evidence type="ECO:0000256" key="7">
    <source>
        <dbReference type="ARBA" id="ARBA00022781"/>
    </source>
</evidence>
<reference evidence="14" key="1">
    <citation type="submission" date="2016-04" db="EMBL/GenBank/DDBJ databases">
        <title>Mitochondria of beetle species.</title>
        <authorList>
            <person name="Hunter A."/>
            <person name="Moriniere J."/>
            <person name="Tang P."/>
            <person name="Linard B."/>
            <person name="Crampton-Platt A."/>
            <person name="Vogler A.P."/>
        </authorList>
    </citation>
    <scope>NUCLEOTIDE SEQUENCE</scope>
</reference>
<dbReference type="InterPro" id="IPR001421">
    <property type="entry name" value="ATP8_metazoa"/>
</dbReference>